<organism evidence="1 2">
    <name type="scientific">Weissella fermenti</name>
    <dbReference type="NCBI Taxonomy" id="2987699"/>
    <lineage>
        <taxon>Bacteria</taxon>
        <taxon>Bacillati</taxon>
        <taxon>Bacillota</taxon>
        <taxon>Bacilli</taxon>
        <taxon>Lactobacillales</taxon>
        <taxon>Lactobacillaceae</taxon>
        <taxon>Weissella</taxon>
    </lineage>
</organism>
<proteinExistence type="predicted"/>
<sequence length="216" mass="25052">MDFTNAYTHNLSLISGRQVTLLDSYKYHGGLIETYITNTPDIGKDFVNMYLIVTDSSNTTESLKNIAVSAENGKYRMNGYWPTQSFSNVYSTLQTNNSLIPFLQSWITRMETISLQILLQIDRTEVRNKVNRVSNNKNHARKGTDLHIYPMSLHRRVVDPITNKRHRIGKEQQQKIIDQFGYEALHNLEQSIFTVHFTEDPLKQKTINLMDLPEQN</sequence>
<protein>
    <submittedName>
        <fullName evidence="1">Uncharacterized protein</fullName>
    </submittedName>
</protein>
<keyword evidence="2" id="KW-1185">Reference proteome</keyword>
<dbReference type="RefSeq" id="WP_199404948.1">
    <property type="nucleotide sequence ID" value="NZ_JAOZFC020000003.1"/>
</dbReference>
<reference evidence="1" key="1">
    <citation type="submission" date="2023-03" db="EMBL/GenBank/DDBJ databases">
        <title>Comparative genomics of Weissella fermenti BK2, and weissella type species.</title>
        <authorList>
            <person name="Lee J.K."/>
            <person name="Baek J.H."/>
            <person name="Kim J.M."/>
            <person name="Choi D.G."/>
            <person name="Jeon C.O."/>
        </authorList>
    </citation>
    <scope>NUCLEOTIDE SEQUENCE</scope>
    <source>
        <strain evidence="1">BK2</strain>
    </source>
</reference>
<accession>A0ABT6DA77</accession>
<gene>
    <name evidence="1" type="ORF">OIT47_010015</name>
</gene>
<comment type="caution">
    <text evidence="1">The sequence shown here is derived from an EMBL/GenBank/DDBJ whole genome shotgun (WGS) entry which is preliminary data.</text>
</comment>
<evidence type="ECO:0000313" key="2">
    <source>
        <dbReference type="Proteomes" id="UP001146336"/>
    </source>
</evidence>
<dbReference type="Proteomes" id="UP001146336">
    <property type="component" value="Unassembled WGS sequence"/>
</dbReference>
<name>A0ABT6DA77_9LACO</name>
<dbReference type="EMBL" id="JAOZFC020000003">
    <property type="protein sequence ID" value="MDF9300602.1"/>
    <property type="molecule type" value="Genomic_DNA"/>
</dbReference>
<evidence type="ECO:0000313" key="1">
    <source>
        <dbReference type="EMBL" id="MDF9300602.1"/>
    </source>
</evidence>